<evidence type="ECO:0000256" key="1">
    <source>
        <dbReference type="ARBA" id="ARBA00022679"/>
    </source>
</evidence>
<dbReference type="InterPro" id="IPR029056">
    <property type="entry name" value="Ribokinase-like"/>
</dbReference>
<evidence type="ECO:0000313" key="4">
    <source>
        <dbReference type="EMBL" id="QDU80682.1"/>
    </source>
</evidence>
<dbReference type="SUPFAM" id="SSF53613">
    <property type="entry name" value="Ribokinase-like"/>
    <property type="match status" value="1"/>
</dbReference>
<keyword evidence="1 4" id="KW-0808">Transferase</keyword>
<dbReference type="Proteomes" id="UP000317178">
    <property type="component" value="Chromosome"/>
</dbReference>
<accession>A0A518CN75</accession>
<dbReference type="EC" id="2.7.1.-" evidence="4"/>
<keyword evidence="5" id="KW-1185">Reference proteome</keyword>
<dbReference type="GO" id="GO:0006796">
    <property type="term" value="P:phosphate-containing compound metabolic process"/>
    <property type="evidence" value="ECO:0007669"/>
    <property type="project" value="UniProtKB-ARBA"/>
</dbReference>
<feature type="domain" description="Carbohydrate kinase PfkB" evidence="3">
    <location>
        <begin position="23"/>
        <end position="299"/>
    </location>
</feature>
<dbReference type="AlphaFoldDB" id="A0A518CN75"/>
<dbReference type="EMBL" id="CP036281">
    <property type="protein sequence ID" value="QDU80682.1"/>
    <property type="molecule type" value="Genomic_DNA"/>
</dbReference>
<reference evidence="4 5" key="1">
    <citation type="submission" date="2019-02" db="EMBL/GenBank/DDBJ databases">
        <title>Deep-cultivation of Planctomycetes and their phenomic and genomic characterization uncovers novel biology.</title>
        <authorList>
            <person name="Wiegand S."/>
            <person name="Jogler M."/>
            <person name="Boedeker C."/>
            <person name="Pinto D."/>
            <person name="Vollmers J."/>
            <person name="Rivas-Marin E."/>
            <person name="Kohn T."/>
            <person name="Peeters S.H."/>
            <person name="Heuer A."/>
            <person name="Rast P."/>
            <person name="Oberbeckmann S."/>
            <person name="Bunk B."/>
            <person name="Jeske O."/>
            <person name="Meyerdierks A."/>
            <person name="Storesund J.E."/>
            <person name="Kallscheuer N."/>
            <person name="Luecker S."/>
            <person name="Lage O.M."/>
            <person name="Pohl T."/>
            <person name="Merkel B.J."/>
            <person name="Hornburger P."/>
            <person name="Mueller R.-W."/>
            <person name="Bruemmer F."/>
            <person name="Labrenz M."/>
            <person name="Spormann A.M."/>
            <person name="Op den Camp H."/>
            <person name="Overmann J."/>
            <person name="Amann R."/>
            <person name="Jetten M.S.M."/>
            <person name="Mascher T."/>
            <person name="Medema M.H."/>
            <person name="Devos D.P."/>
            <person name="Kaster A.-K."/>
            <person name="Ovreas L."/>
            <person name="Rohde M."/>
            <person name="Galperin M.Y."/>
            <person name="Jogler C."/>
        </authorList>
    </citation>
    <scope>NUCLEOTIDE SEQUENCE [LARGE SCALE GENOMIC DNA]</scope>
    <source>
        <strain evidence="4 5">Pla110</strain>
    </source>
</reference>
<organism evidence="4 5">
    <name type="scientific">Polystyrenella longa</name>
    <dbReference type="NCBI Taxonomy" id="2528007"/>
    <lineage>
        <taxon>Bacteria</taxon>
        <taxon>Pseudomonadati</taxon>
        <taxon>Planctomycetota</taxon>
        <taxon>Planctomycetia</taxon>
        <taxon>Planctomycetales</taxon>
        <taxon>Planctomycetaceae</taxon>
        <taxon>Polystyrenella</taxon>
    </lineage>
</organism>
<dbReference type="GO" id="GO:0016301">
    <property type="term" value="F:kinase activity"/>
    <property type="evidence" value="ECO:0007669"/>
    <property type="project" value="UniProtKB-KW"/>
</dbReference>
<evidence type="ECO:0000256" key="2">
    <source>
        <dbReference type="ARBA" id="ARBA00022777"/>
    </source>
</evidence>
<dbReference type="CDD" id="cd01166">
    <property type="entry name" value="KdgK"/>
    <property type="match status" value="1"/>
</dbReference>
<dbReference type="Gene3D" id="3.40.1190.20">
    <property type="match status" value="1"/>
</dbReference>
<dbReference type="InterPro" id="IPR011611">
    <property type="entry name" value="PfkB_dom"/>
</dbReference>
<name>A0A518CN75_9PLAN</name>
<dbReference type="InterPro" id="IPR002139">
    <property type="entry name" value="Ribo/fructo_kinase"/>
</dbReference>
<proteinExistence type="predicted"/>
<evidence type="ECO:0000259" key="3">
    <source>
        <dbReference type="Pfam" id="PF00294"/>
    </source>
</evidence>
<protein>
    <submittedName>
        <fullName evidence="4">Putative sugar kinase YdjH</fullName>
        <ecNumber evidence="4">2.7.1.-</ecNumber>
    </submittedName>
</protein>
<dbReference type="PANTHER" id="PTHR10584">
    <property type="entry name" value="SUGAR KINASE"/>
    <property type="match status" value="1"/>
</dbReference>
<dbReference type="PRINTS" id="PR00990">
    <property type="entry name" value="RIBOKINASE"/>
</dbReference>
<dbReference type="KEGG" id="plon:Pla110_24140"/>
<dbReference type="Pfam" id="PF00294">
    <property type="entry name" value="PfkB"/>
    <property type="match status" value="1"/>
</dbReference>
<dbReference type="PANTHER" id="PTHR10584:SF166">
    <property type="entry name" value="RIBOKINASE"/>
    <property type="match status" value="1"/>
</dbReference>
<keyword evidence="2 4" id="KW-0418">Kinase</keyword>
<gene>
    <name evidence="4" type="primary">ydjH</name>
    <name evidence="4" type="ORF">Pla110_24140</name>
</gene>
<sequence>MDEPPIDCLCAGIIVSDHVCEPIPYMPKQGELILTPRTQLAVGGCASNVAVDMARLNRNVAILGRIGHDIFGQHLKQELSRQNVVCDYLSESTTSQTATTLIVNVKGEDRRFIHSVGANGEFDGREITPELISQSKILYLGGYLLPPSLSQKNVIDIFKVARAAGVTTVLDVVTPTQKDYWHDIKKALPYTDYFMPNDDEAELLTGLSDPVEQARKLRNAGAGTVLITCGDKGTVVISDKEEFRTNCFRVPFVDGTGSGDAFVAGFMHGLLGKKTLLDCVIRGSALGASAVRAVGATTSVFTGEELEDYLGQQTLEVLPL</sequence>
<evidence type="ECO:0000313" key="5">
    <source>
        <dbReference type="Proteomes" id="UP000317178"/>
    </source>
</evidence>